<dbReference type="eggNOG" id="COG2768">
    <property type="taxonomic scope" value="Bacteria"/>
</dbReference>
<dbReference type="Gene3D" id="3.40.50.11440">
    <property type="match status" value="1"/>
</dbReference>
<dbReference type="KEGG" id="pth:PTH_1333"/>
<keyword evidence="2" id="KW-1185">Reference proteome</keyword>
<dbReference type="HOGENOM" id="CLU_055092_0_0_9"/>
<evidence type="ECO:0000313" key="1">
    <source>
        <dbReference type="EMBL" id="BAF59514.1"/>
    </source>
</evidence>
<dbReference type="STRING" id="370438.PTH_1333"/>
<organism evidence="1 2">
    <name type="scientific">Pelotomaculum thermopropionicum (strain DSM 13744 / JCM 10971 / SI)</name>
    <dbReference type="NCBI Taxonomy" id="370438"/>
    <lineage>
        <taxon>Bacteria</taxon>
        <taxon>Bacillati</taxon>
        <taxon>Bacillota</taxon>
        <taxon>Clostridia</taxon>
        <taxon>Eubacteriales</taxon>
        <taxon>Desulfotomaculaceae</taxon>
        <taxon>Pelotomaculum</taxon>
    </lineage>
</organism>
<evidence type="ECO:0000313" key="2">
    <source>
        <dbReference type="Proteomes" id="UP000006556"/>
    </source>
</evidence>
<dbReference type="EMBL" id="AP009389">
    <property type="protein sequence ID" value="BAF59514.1"/>
    <property type="molecule type" value="Genomic_DNA"/>
</dbReference>
<accession>A5D2N0</accession>
<evidence type="ECO:0008006" key="3">
    <source>
        <dbReference type="Google" id="ProtNLM"/>
    </source>
</evidence>
<proteinExistence type="predicted"/>
<sequence length="415" mass="44672">MNFPQMYKIRQEFPRLGINDIKSAVRSVLSSSDLKNRIGSGARVGITAGSRGINSIDLILQEVVSYVKSCGGMPVLLAAMGSHGGGSPAGQRKILNSLGITEEKTGAPVICSTDCIVIGQAFYGDIYLIREALECDAVIAVNRIKPHTSFHGDFESGLLKMLAVGLGGPPGAASLHRCQPHLLSKAVEEAGKAVLNVLPVSLGLAILEDAYDEVRKIVAIQPEVLSETEKTLLNEARSYLPGLPVSELDVLIVDEIGKNFSGTGMDTNVIGRLRIEGSPEPALPRIKRIVVLDLAREAHGNAYGIGLADFATSRLVRKMDRKAVYLNALTSTFVRRAMIPMTFPSDREAIWAALVSTGTPEPEKSRLIRIHNTLHLSEMLVSESVFQEISSLPHIHKIAGPGILKFNSKGNLAPF</sequence>
<reference evidence="2" key="1">
    <citation type="journal article" date="2008" name="Genome Res.">
        <title>The genome of Pelotomaculum thermopropionicum reveals niche-associated evolution in anaerobic microbiota.</title>
        <authorList>
            <person name="Kosaka T."/>
            <person name="Kato S."/>
            <person name="Shimoyama T."/>
            <person name="Ishii S."/>
            <person name="Abe T."/>
            <person name="Watanabe K."/>
        </authorList>
    </citation>
    <scope>NUCLEOTIDE SEQUENCE [LARGE SCALE GENOMIC DNA]</scope>
    <source>
        <strain evidence="2">DSM 13744 / JCM 10971 / SI</strain>
    </source>
</reference>
<name>A5D2N0_PELTS</name>
<protein>
    <recommendedName>
        <fullName evidence="3">LarA-like N-terminal domain-containing protein</fullName>
    </recommendedName>
</protein>
<dbReference type="AlphaFoldDB" id="A5D2N0"/>
<gene>
    <name evidence="1" type="ordered locus">PTH_1333</name>
</gene>
<dbReference type="Proteomes" id="UP000006556">
    <property type="component" value="Chromosome"/>
</dbReference>